<accession>A0ACB7FHZ7</accession>
<proteinExistence type="predicted"/>
<gene>
    <name evidence="1" type="ORF">GBF38_015917</name>
</gene>
<feature type="non-terminal residue" evidence="1">
    <location>
        <position position="1"/>
    </location>
</feature>
<organism evidence="1 2">
    <name type="scientific">Nibea albiflora</name>
    <name type="common">Yellow drum</name>
    <name type="synonym">Corvina albiflora</name>
    <dbReference type="NCBI Taxonomy" id="240163"/>
    <lineage>
        <taxon>Eukaryota</taxon>
        <taxon>Metazoa</taxon>
        <taxon>Chordata</taxon>
        <taxon>Craniata</taxon>
        <taxon>Vertebrata</taxon>
        <taxon>Euteleostomi</taxon>
        <taxon>Actinopterygii</taxon>
        <taxon>Neopterygii</taxon>
        <taxon>Teleostei</taxon>
        <taxon>Neoteleostei</taxon>
        <taxon>Acanthomorphata</taxon>
        <taxon>Eupercaria</taxon>
        <taxon>Sciaenidae</taxon>
        <taxon>Nibea</taxon>
    </lineage>
</organism>
<name>A0ACB7FHZ7_NIBAL</name>
<sequence>DHMARAYSQPNEENNLTNDGSREYAVIKISSETSTVNRR</sequence>
<evidence type="ECO:0000313" key="2">
    <source>
        <dbReference type="Proteomes" id="UP000805704"/>
    </source>
</evidence>
<evidence type="ECO:0000313" key="1">
    <source>
        <dbReference type="EMBL" id="KAG8013774.1"/>
    </source>
</evidence>
<dbReference type="EMBL" id="CM024798">
    <property type="protein sequence ID" value="KAG8013774.1"/>
    <property type="molecule type" value="Genomic_DNA"/>
</dbReference>
<reference evidence="1" key="1">
    <citation type="submission" date="2020-04" db="EMBL/GenBank/DDBJ databases">
        <title>A chromosome-scale assembly and high-density genetic map of the yellow drum (Nibea albiflora) genome.</title>
        <authorList>
            <person name="Xu D."/>
            <person name="Zhang W."/>
            <person name="Chen R."/>
            <person name="Tan P."/>
            <person name="Wang L."/>
            <person name="Song H."/>
            <person name="Tian L."/>
            <person name="Zhu Q."/>
            <person name="Wang B."/>
        </authorList>
    </citation>
    <scope>NUCLEOTIDE SEQUENCE</scope>
    <source>
        <strain evidence="1">ZJHYS-2018</strain>
    </source>
</reference>
<dbReference type="Proteomes" id="UP000805704">
    <property type="component" value="Chromosome 10"/>
</dbReference>
<keyword evidence="2" id="KW-1185">Reference proteome</keyword>
<protein>
    <submittedName>
        <fullName evidence="1">Uncharacterized protein</fullName>
    </submittedName>
</protein>
<comment type="caution">
    <text evidence="1">The sequence shown here is derived from an EMBL/GenBank/DDBJ whole genome shotgun (WGS) entry which is preliminary data.</text>
</comment>